<protein>
    <submittedName>
        <fullName evidence="1">DUF4364 family protein</fullName>
    </submittedName>
</protein>
<evidence type="ECO:0000313" key="1">
    <source>
        <dbReference type="EMBL" id="MCQ4841298.1"/>
    </source>
</evidence>
<dbReference type="RefSeq" id="WP_066860674.1">
    <property type="nucleotide sequence ID" value="NZ_CABKVV010000010.1"/>
</dbReference>
<comment type="caution">
    <text evidence="1">The sequence shown here is derived from an EMBL/GenBank/DDBJ whole genome shotgun (WGS) entry which is preliminary data.</text>
</comment>
<reference evidence="1 2" key="1">
    <citation type="submission" date="2022-06" db="EMBL/GenBank/DDBJ databases">
        <title>Isolation of gut microbiota from human fecal samples.</title>
        <authorList>
            <person name="Pamer E.G."/>
            <person name="Barat B."/>
            <person name="Waligurski E."/>
            <person name="Medina S."/>
            <person name="Paddock L."/>
            <person name="Mostad J."/>
        </authorList>
    </citation>
    <scope>NUCLEOTIDE SEQUENCE [LARGE SCALE GENOMIC DNA]</scope>
    <source>
        <strain evidence="1 2">DFI.9.73</strain>
    </source>
</reference>
<dbReference type="Pfam" id="PF14277">
    <property type="entry name" value="DUF4364"/>
    <property type="match status" value="1"/>
</dbReference>
<accession>A0ABT1S2X4</accession>
<evidence type="ECO:0000313" key="2">
    <source>
        <dbReference type="Proteomes" id="UP001524473"/>
    </source>
</evidence>
<organism evidence="1 2">
    <name type="scientific">Neglectibacter timonensis</name>
    <dbReference type="NCBI Taxonomy" id="1776382"/>
    <lineage>
        <taxon>Bacteria</taxon>
        <taxon>Bacillati</taxon>
        <taxon>Bacillota</taxon>
        <taxon>Clostridia</taxon>
        <taxon>Eubacteriales</taxon>
        <taxon>Oscillospiraceae</taxon>
        <taxon>Neglectibacter</taxon>
    </lineage>
</organism>
<keyword evidence="2" id="KW-1185">Reference proteome</keyword>
<dbReference type="EMBL" id="JANFZH010000044">
    <property type="protein sequence ID" value="MCQ4841298.1"/>
    <property type="molecule type" value="Genomic_DNA"/>
</dbReference>
<dbReference type="InterPro" id="IPR025374">
    <property type="entry name" value="DUF4364"/>
</dbReference>
<dbReference type="GeneID" id="90531229"/>
<sequence length="191" mass="21331">MRQDAFTGGVEPGGLWNKNDIRILLCYLLASVDAPLSGEDIEKIVQERSLANYFEVRDALAALEQLGNVARVAEGLYTVTQAGREIADSLDATLPLSVRDKALEAAFLLLAQARAERENRVETRKTDRGYQVTCHVSGGETELMSIRLYVPDRAQAEMVKRNFHRDPGAVYRLLLYSLAGENELLRDFSEE</sequence>
<dbReference type="Proteomes" id="UP001524473">
    <property type="component" value="Unassembled WGS sequence"/>
</dbReference>
<gene>
    <name evidence="1" type="ORF">NE695_15395</name>
</gene>
<name>A0ABT1S2X4_9FIRM</name>
<proteinExistence type="predicted"/>